<sequence length="174" mass="19202">MNREMTEGFQKAAPVGKHPPVGGIEDVITFRLNVLVSIGERAGQQWSEKMFGLSLNEWRVLALVKARGPCRASDIADLLFMDKSQASRVIKALLKAGLVQNLPDPNDGRAVALRATAKGEKLYGEVMAEVLRSNERILAPLSREEVEAFSSTLDKLIAHSRDLLEVRLGRQIAR</sequence>
<dbReference type="PRINTS" id="PR00598">
    <property type="entry name" value="HTHMARR"/>
</dbReference>
<gene>
    <name evidence="5" type="ORF">AB2B41_01480</name>
</gene>
<evidence type="ECO:0000313" key="6">
    <source>
        <dbReference type="Proteomes" id="UP001556098"/>
    </source>
</evidence>
<dbReference type="EMBL" id="JBFNXX010000001">
    <property type="protein sequence ID" value="MEW9918261.1"/>
    <property type="molecule type" value="Genomic_DNA"/>
</dbReference>
<dbReference type="InterPro" id="IPR036388">
    <property type="entry name" value="WH-like_DNA-bd_sf"/>
</dbReference>
<dbReference type="Proteomes" id="UP001556098">
    <property type="component" value="Unassembled WGS sequence"/>
</dbReference>
<dbReference type="SMART" id="SM00347">
    <property type="entry name" value="HTH_MARR"/>
    <property type="match status" value="1"/>
</dbReference>
<keyword evidence="6" id="KW-1185">Reference proteome</keyword>
<evidence type="ECO:0000256" key="1">
    <source>
        <dbReference type="ARBA" id="ARBA00023015"/>
    </source>
</evidence>
<proteinExistence type="predicted"/>
<reference evidence="5 6" key="1">
    <citation type="submission" date="2024-07" db="EMBL/GenBank/DDBJ databases">
        <title>Marimonas sp.nov., isolated from tidal-flat sediment.</title>
        <authorList>
            <person name="Jayan J.N."/>
            <person name="Lee S.S."/>
        </authorList>
    </citation>
    <scope>NUCLEOTIDE SEQUENCE [LARGE SCALE GENOMIC DNA]</scope>
    <source>
        <strain evidence="5 6">MJW-29</strain>
    </source>
</reference>
<dbReference type="PROSITE" id="PS01117">
    <property type="entry name" value="HTH_MARR_1"/>
    <property type="match status" value="1"/>
</dbReference>
<evidence type="ECO:0000259" key="4">
    <source>
        <dbReference type="PROSITE" id="PS50995"/>
    </source>
</evidence>
<dbReference type="InterPro" id="IPR039422">
    <property type="entry name" value="MarR/SlyA-like"/>
</dbReference>
<feature type="domain" description="HTH marR-type" evidence="4">
    <location>
        <begin position="25"/>
        <end position="158"/>
    </location>
</feature>
<organism evidence="5 6">
    <name type="scientific">Sulfitobacter sediminis</name>
    <dbReference type="NCBI Taxonomy" id="3234186"/>
    <lineage>
        <taxon>Bacteria</taxon>
        <taxon>Pseudomonadati</taxon>
        <taxon>Pseudomonadota</taxon>
        <taxon>Alphaproteobacteria</taxon>
        <taxon>Rhodobacterales</taxon>
        <taxon>Roseobacteraceae</taxon>
        <taxon>Sulfitobacter</taxon>
    </lineage>
</organism>
<keyword evidence="1" id="KW-0805">Transcription regulation</keyword>
<protein>
    <submittedName>
        <fullName evidence="5">MarR family winged helix-turn-helix transcriptional regulator</fullName>
    </submittedName>
</protein>
<dbReference type="InterPro" id="IPR000835">
    <property type="entry name" value="HTH_MarR-typ"/>
</dbReference>
<dbReference type="RefSeq" id="WP_367875965.1">
    <property type="nucleotide sequence ID" value="NZ_JBFNXX010000001.1"/>
</dbReference>
<comment type="caution">
    <text evidence="5">The sequence shown here is derived from an EMBL/GenBank/DDBJ whole genome shotgun (WGS) entry which is preliminary data.</text>
</comment>
<dbReference type="SUPFAM" id="SSF46785">
    <property type="entry name" value="Winged helix' DNA-binding domain"/>
    <property type="match status" value="1"/>
</dbReference>
<keyword evidence="3" id="KW-0804">Transcription</keyword>
<dbReference type="PROSITE" id="PS50995">
    <property type="entry name" value="HTH_MARR_2"/>
    <property type="match status" value="1"/>
</dbReference>
<accession>A0ABV3RH14</accession>
<dbReference type="InterPro" id="IPR023187">
    <property type="entry name" value="Tscrpt_reg_MarR-type_CS"/>
</dbReference>
<keyword evidence="2" id="KW-0238">DNA-binding</keyword>
<dbReference type="InterPro" id="IPR036390">
    <property type="entry name" value="WH_DNA-bd_sf"/>
</dbReference>
<evidence type="ECO:0000256" key="3">
    <source>
        <dbReference type="ARBA" id="ARBA00023163"/>
    </source>
</evidence>
<name>A0ABV3RH14_9RHOB</name>
<dbReference type="Pfam" id="PF01047">
    <property type="entry name" value="MarR"/>
    <property type="match status" value="1"/>
</dbReference>
<dbReference type="PANTHER" id="PTHR33164:SF95">
    <property type="entry name" value="TRANSCRIPTIONAL REGULATOR"/>
    <property type="match status" value="1"/>
</dbReference>
<evidence type="ECO:0000313" key="5">
    <source>
        <dbReference type="EMBL" id="MEW9918261.1"/>
    </source>
</evidence>
<dbReference type="PANTHER" id="PTHR33164">
    <property type="entry name" value="TRANSCRIPTIONAL REGULATOR, MARR FAMILY"/>
    <property type="match status" value="1"/>
</dbReference>
<evidence type="ECO:0000256" key="2">
    <source>
        <dbReference type="ARBA" id="ARBA00023125"/>
    </source>
</evidence>
<dbReference type="Gene3D" id="1.10.10.10">
    <property type="entry name" value="Winged helix-like DNA-binding domain superfamily/Winged helix DNA-binding domain"/>
    <property type="match status" value="1"/>
</dbReference>